<organism evidence="7 8">
    <name type="scientific">Flavimobilis rhizosphaerae</name>
    <dbReference type="NCBI Taxonomy" id="2775421"/>
    <lineage>
        <taxon>Bacteria</taxon>
        <taxon>Bacillati</taxon>
        <taxon>Actinomycetota</taxon>
        <taxon>Actinomycetes</taxon>
        <taxon>Micrococcales</taxon>
        <taxon>Jonesiaceae</taxon>
        <taxon>Flavimobilis</taxon>
    </lineage>
</organism>
<feature type="transmembrane region" description="Helical" evidence="5">
    <location>
        <begin position="79"/>
        <end position="99"/>
    </location>
</feature>
<feature type="transmembrane region" description="Helical" evidence="5">
    <location>
        <begin position="246"/>
        <end position="264"/>
    </location>
</feature>
<sequence length="424" mass="41352">MHVLSPAAAQKRALTVLVCAQILSGAGLAAGITVGAILAEDILGTTALAGVPTALFAAGSALAAVLIGRLSQRSGRRPGLASGYLVGALGALGTVAAATAGNGPALFAALFVYGAGSATNLQARYAGADLAEPHRRASAISTVLVATTLGAVAGPNLVEPTGAVAEALGLPRLTGPFLLAALAYAAAALVLAVWLRPDPLVLARELASESAAGVPDGSAADVVAGSSSSTVSPAPAAAHDRSGVRLGAAVMVTTQIIMAAVMTMTPVHMKHHGHGLGATGLVIGLHIAAMYLPAPLSGRLVDQLGSHAVARLAALTLVAAALTAAFAPPTSLPLVALALVLLGLGWSLGLVSGTTALTNAVPLERRAQVQGSVDVLVAIGGAGAGMASGLVMSTWSFGTLSLVGAVLAVALVGVLALRPGVARS</sequence>
<dbReference type="PROSITE" id="PS50850">
    <property type="entry name" value="MFS"/>
    <property type="match status" value="1"/>
</dbReference>
<feature type="transmembrane region" description="Helical" evidence="5">
    <location>
        <begin position="276"/>
        <end position="296"/>
    </location>
</feature>
<feature type="transmembrane region" description="Helical" evidence="5">
    <location>
        <begin position="105"/>
        <end position="125"/>
    </location>
</feature>
<reference evidence="7 8" key="1">
    <citation type="submission" date="2020-09" db="EMBL/GenBank/DDBJ databases">
        <title>Flavimobilis rhizosphaerae sp. nov., isolated from rhizosphere soil of Spartina alterniflora.</title>
        <authorList>
            <person name="Hanqin C."/>
        </authorList>
    </citation>
    <scope>NUCLEOTIDE SEQUENCE [LARGE SCALE GENOMIC DNA]</scope>
    <source>
        <strain evidence="7 8">GY 10621</strain>
    </source>
</reference>
<keyword evidence="3 5" id="KW-1133">Transmembrane helix</keyword>
<feature type="domain" description="Major facilitator superfamily (MFS) profile" evidence="6">
    <location>
        <begin position="13"/>
        <end position="422"/>
    </location>
</feature>
<dbReference type="Pfam" id="PF07690">
    <property type="entry name" value="MFS_1"/>
    <property type="match status" value="1"/>
</dbReference>
<evidence type="ECO:0000313" key="8">
    <source>
        <dbReference type="Proteomes" id="UP000642107"/>
    </source>
</evidence>
<feature type="transmembrane region" description="Helical" evidence="5">
    <location>
        <begin position="334"/>
        <end position="361"/>
    </location>
</feature>
<evidence type="ECO:0000313" key="7">
    <source>
        <dbReference type="EMBL" id="MBD9699473.1"/>
    </source>
</evidence>
<feature type="transmembrane region" description="Helical" evidence="5">
    <location>
        <begin position="177"/>
        <end position="195"/>
    </location>
</feature>
<proteinExistence type="predicted"/>
<dbReference type="InterPro" id="IPR020846">
    <property type="entry name" value="MFS_dom"/>
</dbReference>
<keyword evidence="8" id="KW-1185">Reference proteome</keyword>
<dbReference type="InterPro" id="IPR036259">
    <property type="entry name" value="MFS_trans_sf"/>
</dbReference>
<feature type="transmembrane region" description="Helical" evidence="5">
    <location>
        <begin position="397"/>
        <end position="417"/>
    </location>
</feature>
<dbReference type="InterPro" id="IPR011701">
    <property type="entry name" value="MFS"/>
</dbReference>
<protein>
    <submittedName>
        <fullName evidence="7">MFS transporter</fullName>
    </submittedName>
</protein>
<dbReference type="EMBL" id="JACZDF010000003">
    <property type="protein sequence ID" value="MBD9699473.1"/>
    <property type="molecule type" value="Genomic_DNA"/>
</dbReference>
<feature type="transmembrane region" description="Helical" evidence="5">
    <location>
        <begin position="47"/>
        <end position="67"/>
    </location>
</feature>
<dbReference type="PANTHER" id="PTHR23534:SF1">
    <property type="entry name" value="MAJOR FACILITATOR SUPERFAMILY PROTEIN"/>
    <property type="match status" value="1"/>
</dbReference>
<comment type="caution">
    <text evidence="7">The sequence shown here is derived from an EMBL/GenBank/DDBJ whole genome shotgun (WGS) entry which is preliminary data.</text>
</comment>
<dbReference type="Gene3D" id="1.20.1250.20">
    <property type="entry name" value="MFS general substrate transporter like domains"/>
    <property type="match status" value="1"/>
</dbReference>
<keyword evidence="2 5" id="KW-0812">Transmembrane</keyword>
<feature type="transmembrane region" description="Helical" evidence="5">
    <location>
        <begin position="373"/>
        <end position="391"/>
    </location>
</feature>
<dbReference type="PANTHER" id="PTHR23534">
    <property type="entry name" value="MFS PERMEASE"/>
    <property type="match status" value="1"/>
</dbReference>
<keyword evidence="4 5" id="KW-0472">Membrane</keyword>
<accession>A0ABR9DQU0</accession>
<evidence type="ECO:0000256" key="4">
    <source>
        <dbReference type="ARBA" id="ARBA00023136"/>
    </source>
</evidence>
<dbReference type="RefSeq" id="WP_192279504.1">
    <property type="nucleotide sequence ID" value="NZ_JACZDF010000003.1"/>
</dbReference>
<evidence type="ECO:0000259" key="6">
    <source>
        <dbReference type="PROSITE" id="PS50850"/>
    </source>
</evidence>
<feature type="transmembrane region" description="Helical" evidence="5">
    <location>
        <begin position="137"/>
        <end position="157"/>
    </location>
</feature>
<evidence type="ECO:0000256" key="1">
    <source>
        <dbReference type="ARBA" id="ARBA00004651"/>
    </source>
</evidence>
<feature type="transmembrane region" description="Helical" evidence="5">
    <location>
        <begin position="308"/>
        <end position="328"/>
    </location>
</feature>
<dbReference type="Proteomes" id="UP000642107">
    <property type="component" value="Unassembled WGS sequence"/>
</dbReference>
<evidence type="ECO:0000256" key="5">
    <source>
        <dbReference type="SAM" id="Phobius"/>
    </source>
</evidence>
<name>A0ABR9DQU0_9MICO</name>
<evidence type="ECO:0000256" key="2">
    <source>
        <dbReference type="ARBA" id="ARBA00022692"/>
    </source>
</evidence>
<dbReference type="SUPFAM" id="SSF103473">
    <property type="entry name" value="MFS general substrate transporter"/>
    <property type="match status" value="1"/>
</dbReference>
<comment type="subcellular location">
    <subcellularLocation>
        <location evidence="1">Cell membrane</location>
        <topology evidence="1">Multi-pass membrane protein</topology>
    </subcellularLocation>
</comment>
<evidence type="ECO:0000256" key="3">
    <source>
        <dbReference type="ARBA" id="ARBA00022989"/>
    </source>
</evidence>
<gene>
    <name evidence="7" type="ORF">IGS67_08220</name>
</gene>